<dbReference type="GO" id="GO:0071949">
    <property type="term" value="F:FAD binding"/>
    <property type="evidence" value="ECO:0007669"/>
    <property type="project" value="InterPro"/>
</dbReference>
<accession>A0A419R5F4</accession>
<reference evidence="2 3" key="1">
    <citation type="submission" date="2018-09" db="EMBL/GenBank/DDBJ databases">
        <title>Altererythrobacter sp.Ery1 and Ery12, the genome sequencing of novel strains in genus Alterythrobacter.</title>
        <authorList>
            <person name="Cheng H."/>
            <person name="Wu Y.-H."/>
            <person name="Fang C."/>
            <person name="Xu X.-W."/>
        </authorList>
    </citation>
    <scope>NUCLEOTIDE SEQUENCE [LARGE SCALE GENOMIC DNA]</scope>
    <source>
        <strain evidence="2 3">Ery12</strain>
    </source>
</reference>
<dbReference type="InterPro" id="IPR050407">
    <property type="entry name" value="Geranylgeranyl_reductase"/>
</dbReference>
<comment type="caution">
    <text evidence="2">The sequence shown here is derived from an EMBL/GenBank/DDBJ whole genome shotgun (WGS) entry which is preliminary data.</text>
</comment>
<evidence type="ECO:0000313" key="2">
    <source>
        <dbReference type="EMBL" id="RJX70345.1"/>
    </source>
</evidence>
<evidence type="ECO:0000259" key="1">
    <source>
        <dbReference type="Pfam" id="PF01494"/>
    </source>
</evidence>
<dbReference type="InterPro" id="IPR002938">
    <property type="entry name" value="FAD-bd"/>
</dbReference>
<protein>
    <submittedName>
        <fullName evidence="2">NAD(P)/FAD-dependent oxidoreductase</fullName>
    </submittedName>
</protein>
<dbReference type="PRINTS" id="PR00411">
    <property type="entry name" value="PNDRDTASEI"/>
</dbReference>
<dbReference type="OrthoDB" id="7799889at2"/>
<organism evidence="2 3">
    <name type="scientific">Tsuneonella suprasediminis</name>
    <dbReference type="NCBI Taxonomy" id="2306996"/>
    <lineage>
        <taxon>Bacteria</taxon>
        <taxon>Pseudomonadati</taxon>
        <taxon>Pseudomonadota</taxon>
        <taxon>Alphaproteobacteria</taxon>
        <taxon>Sphingomonadales</taxon>
        <taxon>Erythrobacteraceae</taxon>
        <taxon>Tsuneonella</taxon>
    </lineage>
</organism>
<dbReference type="Gene3D" id="3.50.50.60">
    <property type="entry name" value="FAD/NAD(P)-binding domain"/>
    <property type="match status" value="2"/>
</dbReference>
<dbReference type="PANTHER" id="PTHR42685:SF18">
    <property type="entry name" value="DIGERANYLGERANYLGLYCEROPHOSPHOLIPID REDUCTASE"/>
    <property type="match status" value="1"/>
</dbReference>
<dbReference type="AlphaFoldDB" id="A0A419R5F4"/>
<gene>
    <name evidence="2" type="ORF">D6858_02570</name>
</gene>
<dbReference type="PANTHER" id="PTHR42685">
    <property type="entry name" value="GERANYLGERANYL DIPHOSPHATE REDUCTASE"/>
    <property type="match status" value="1"/>
</dbReference>
<evidence type="ECO:0000313" key="3">
    <source>
        <dbReference type="Proteomes" id="UP000284322"/>
    </source>
</evidence>
<dbReference type="Proteomes" id="UP000284322">
    <property type="component" value="Unassembled WGS sequence"/>
</dbReference>
<dbReference type="Pfam" id="PF01494">
    <property type="entry name" value="FAD_binding_3"/>
    <property type="match status" value="1"/>
</dbReference>
<sequence>MTGETTIVGAGPAGLACAIALARAGRSVVVREWHDRVGARFHNDYQGLENWSRDEDVLHELKQAGIDTDFEKVAVSAGTAFDAKGRRYGLRSEQPLYYLVRRGSGQGTLDRALLEQAIALGVEVRFDDRVREAREADILATGPRTADAIAAGYVFETDMAEGSWLALDDDLAPSGYAYLLVYGGRGTVASCMFRGFREEAQHVARTVKFFRDRAGLVMSNPKTFGGYGNFRFPYTAQQGGRPVIGEQGGFQDPLAGFGMLYALRSGILAAQSVITGARYSDLWQQSLGPLMKAGAVNRYLFNLGGDALRCLALSRLEHRDARIGLQRAYRPSLISALLFPFIKTRIGVSLEDPSCSHENCDCVWCRSVAQGNAPTCC</sequence>
<dbReference type="EMBL" id="RAHJ01000008">
    <property type="protein sequence ID" value="RJX70345.1"/>
    <property type="molecule type" value="Genomic_DNA"/>
</dbReference>
<dbReference type="InterPro" id="IPR036188">
    <property type="entry name" value="FAD/NAD-bd_sf"/>
</dbReference>
<dbReference type="RefSeq" id="WP_120106907.1">
    <property type="nucleotide sequence ID" value="NZ_RAHJ01000008.1"/>
</dbReference>
<name>A0A419R5F4_9SPHN</name>
<keyword evidence="3" id="KW-1185">Reference proteome</keyword>
<feature type="domain" description="FAD-binding" evidence="1">
    <location>
        <begin position="4"/>
        <end position="133"/>
    </location>
</feature>
<dbReference type="SUPFAM" id="SSF51905">
    <property type="entry name" value="FAD/NAD(P)-binding domain"/>
    <property type="match status" value="1"/>
</dbReference>
<proteinExistence type="predicted"/>